<gene>
    <name evidence="1" type="ORF">OLEA9_A006654</name>
</gene>
<comment type="caution">
    <text evidence="1">The sequence shown here is derived from an EMBL/GenBank/DDBJ whole genome shotgun (WGS) entry which is preliminary data.</text>
</comment>
<evidence type="ECO:0000313" key="1">
    <source>
        <dbReference type="EMBL" id="CAA2954908.1"/>
    </source>
</evidence>
<evidence type="ECO:0000313" key="2">
    <source>
        <dbReference type="Proteomes" id="UP000594638"/>
    </source>
</evidence>
<organism evidence="1 2">
    <name type="scientific">Olea europaea subsp. europaea</name>
    <dbReference type="NCBI Taxonomy" id="158383"/>
    <lineage>
        <taxon>Eukaryota</taxon>
        <taxon>Viridiplantae</taxon>
        <taxon>Streptophyta</taxon>
        <taxon>Embryophyta</taxon>
        <taxon>Tracheophyta</taxon>
        <taxon>Spermatophyta</taxon>
        <taxon>Magnoliopsida</taxon>
        <taxon>eudicotyledons</taxon>
        <taxon>Gunneridae</taxon>
        <taxon>Pentapetalae</taxon>
        <taxon>asterids</taxon>
        <taxon>lamiids</taxon>
        <taxon>Lamiales</taxon>
        <taxon>Oleaceae</taxon>
        <taxon>Oleeae</taxon>
        <taxon>Olea</taxon>
    </lineage>
</organism>
<protein>
    <submittedName>
        <fullName evidence="1">Uncharacterized protein</fullName>
    </submittedName>
</protein>
<keyword evidence="2" id="KW-1185">Reference proteome</keyword>
<sequence>MACTLSPRNCQEMPEKNQAVSLSRLGHLPDMAFTSCPQKAYKCLKIRIHPYCVQDTSLHIVYKNFPQMLENEAASLTWPECISIKACIPYPKKLPRNACKSSCVPATSWTWPAHRVLQTIKKCLKIRLHPCSNPDASRKLPAHHVQEIA</sequence>
<name>A0A8S0PRL8_OLEEU</name>
<dbReference type="AlphaFoldDB" id="A0A8S0PRL8"/>
<dbReference type="EMBL" id="CACTIH010000130">
    <property type="protein sequence ID" value="CAA2954908.1"/>
    <property type="molecule type" value="Genomic_DNA"/>
</dbReference>
<proteinExistence type="predicted"/>
<dbReference type="Proteomes" id="UP000594638">
    <property type="component" value="Unassembled WGS sequence"/>
</dbReference>
<dbReference type="Gramene" id="OE9A006654T1">
    <property type="protein sequence ID" value="OE9A006654C1"/>
    <property type="gene ID" value="OE9A006654"/>
</dbReference>
<reference evidence="1 2" key="1">
    <citation type="submission" date="2019-12" db="EMBL/GenBank/DDBJ databases">
        <authorList>
            <person name="Alioto T."/>
            <person name="Alioto T."/>
            <person name="Gomez Garrido J."/>
        </authorList>
    </citation>
    <scope>NUCLEOTIDE SEQUENCE [LARGE SCALE GENOMIC DNA]</scope>
</reference>
<accession>A0A8S0PRL8</accession>